<proteinExistence type="predicted"/>
<dbReference type="AlphaFoldDB" id="A0AAE1FPD1"/>
<feature type="region of interest" description="Disordered" evidence="2">
    <location>
        <begin position="205"/>
        <end position="255"/>
    </location>
</feature>
<evidence type="ECO:0000256" key="2">
    <source>
        <dbReference type="SAM" id="MobiDB-lite"/>
    </source>
</evidence>
<evidence type="ECO:0000313" key="4">
    <source>
        <dbReference type="Proteomes" id="UP001286313"/>
    </source>
</evidence>
<feature type="region of interest" description="Disordered" evidence="2">
    <location>
        <begin position="75"/>
        <end position="126"/>
    </location>
</feature>
<keyword evidence="1" id="KW-0175">Coiled coil</keyword>
<name>A0AAE1FPD1_PETCI</name>
<feature type="coiled-coil region" evidence="1">
    <location>
        <begin position="147"/>
        <end position="181"/>
    </location>
</feature>
<dbReference type="EMBL" id="JAWQEG010001687">
    <property type="protein sequence ID" value="KAK3877361.1"/>
    <property type="molecule type" value="Genomic_DNA"/>
</dbReference>
<feature type="compositionally biased region" description="Polar residues" evidence="2">
    <location>
        <begin position="92"/>
        <end position="126"/>
    </location>
</feature>
<feature type="compositionally biased region" description="Polar residues" evidence="2">
    <location>
        <begin position="205"/>
        <end position="216"/>
    </location>
</feature>
<keyword evidence="4" id="KW-1185">Reference proteome</keyword>
<comment type="caution">
    <text evidence="3">The sequence shown here is derived from an EMBL/GenBank/DDBJ whole genome shotgun (WGS) entry which is preliminary data.</text>
</comment>
<organism evidence="3 4">
    <name type="scientific">Petrolisthes cinctipes</name>
    <name type="common">Flat porcelain crab</name>
    <dbReference type="NCBI Taxonomy" id="88211"/>
    <lineage>
        <taxon>Eukaryota</taxon>
        <taxon>Metazoa</taxon>
        <taxon>Ecdysozoa</taxon>
        <taxon>Arthropoda</taxon>
        <taxon>Crustacea</taxon>
        <taxon>Multicrustacea</taxon>
        <taxon>Malacostraca</taxon>
        <taxon>Eumalacostraca</taxon>
        <taxon>Eucarida</taxon>
        <taxon>Decapoda</taxon>
        <taxon>Pleocyemata</taxon>
        <taxon>Anomura</taxon>
        <taxon>Galatheoidea</taxon>
        <taxon>Porcellanidae</taxon>
        <taxon>Petrolisthes</taxon>
    </lineage>
</organism>
<dbReference type="Proteomes" id="UP001286313">
    <property type="component" value="Unassembled WGS sequence"/>
</dbReference>
<accession>A0AAE1FPD1</accession>
<evidence type="ECO:0000256" key="1">
    <source>
        <dbReference type="SAM" id="Coils"/>
    </source>
</evidence>
<reference evidence="3" key="1">
    <citation type="submission" date="2023-10" db="EMBL/GenBank/DDBJ databases">
        <title>Genome assemblies of two species of porcelain crab, Petrolisthes cinctipes and Petrolisthes manimaculis (Anomura: Porcellanidae).</title>
        <authorList>
            <person name="Angst P."/>
        </authorList>
    </citation>
    <scope>NUCLEOTIDE SEQUENCE</scope>
    <source>
        <strain evidence="3">PB745_01</strain>
        <tissue evidence="3">Gill</tissue>
    </source>
</reference>
<evidence type="ECO:0000313" key="3">
    <source>
        <dbReference type="EMBL" id="KAK3877361.1"/>
    </source>
</evidence>
<protein>
    <submittedName>
        <fullName evidence="3">Uncharacterized protein</fullName>
    </submittedName>
</protein>
<feature type="compositionally biased region" description="Low complexity" evidence="2">
    <location>
        <begin position="238"/>
        <end position="254"/>
    </location>
</feature>
<sequence>MPSNSTRIRSAFASDTNNSYKQHRLAMIMQDTLFDILKEILLNLKYELLNLPLPQRQKRLKPGIIPTLNLPTIKDASTSATSDRGVKRPEQSSDSQQEPDFTVQGASTSATKKLKTDVTSQSSSHPSFINEETQLLQTINQHLYFQVVQLKQQINNLAAENNKLKIELDITRQQVEACRENAAGSLKDVLCGKFSSSQVDSLITGKSITRQTSPPGTKNLCLRRNPHCQRMNDGQQQPNGNEPPESINPNPSTPDHSAAIGYVNLTNIYSCTDVQISLGNAGWLTILYWPCSPPPANSKMGPTISHHTTYYHLPLPQAHSVAGPTTAQAKAIISPHHRPTATREPPPITAVQVTISSPYLYHSR</sequence>
<gene>
    <name evidence="3" type="ORF">Pcinc_017916</name>
</gene>